<dbReference type="EMBL" id="ML208773">
    <property type="protein sequence ID" value="TFK60458.1"/>
    <property type="molecule type" value="Genomic_DNA"/>
</dbReference>
<sequence>MSCPANRLRFWTIKVSAKIIEVLLSQHFGHWHLSLVVSGRNTPRTSPQKRTKKKLRVPQIHRCALKSFAEDYEGRVAGRRGSWSFAMALRTSVLHSSEPPFTHLPWEYRLLPSASRSPRFCGYDDPTPKSSFRLEENLTNQSPGSSQIMSPPSSCIPQLSAPPVRYRTCY</sequence>
<name>A0ACD3A3K8_9AGAR</name>
<dbReference type="Proteomes" id="UP000308600">
    <property type="component" value="Unassembled WGS sequence"/>
</dbReference>
<evidence type="ECO:0000313" key="1">
    <source>
        <dbReference type="EMBL" id="TFK60458.1"/>
    </source>
</evidence>
<accession>A0ACD3A3K8</accession>
<organism evidence="1 2">
    <name type="scientific">Pluteus cervinus</name>
    <dbReference type="NCBI Taxonomy" id="181527"/>
    <lineage>
        <taxon>Eukaryota</taxon>
        <taxon>Fungi</taxon>
        <taxon>Dikarya</taxon>
        <taxon>Basidiomycota</taxon>
        <taxon>Agaricomycotina</taxon>
        <taxon>Agaricomycetes</taxon>
        <taxon>Agaricomycetidae</taxon>
        <taxon>Agaricales</taxon>
        <taxon>Pluteineae</taxon>
        <taxon>Pluteaceae</taxon>
        <taxon>Pluteus</taxon>
    </lineage>
</organism>
<keyword evidence="2" id="KW-1185">Reference proteome</keyword>
<proteinExistence type="predicted"/>
<protein>
    <submittedName>
        <fullName evidence="1">Uncharacterized protein</fullName>
    </submittedName>
</protein>
<evidence type="ECO:0000313" key="2">
    <source>
        <dbReference type="Proteomes" id="UP000308600"/>
    </source>
</evidence>
<gene>
    <name evidence="1" type="ORF">BDN72DRAFT_850512</name>
</gene>
<reference evidence="1 2" key="1">
    <citation type="journal article" date="2019" name="Nat. Ecol. Evol.">
        <title>Megaphylogeny resolves global patterns of mushroom evolution.</title>
        <authorList>
            <person name="Varga T."/>
            <person name="Krizsan K."/>
            <person name="Foldi C."/>
            <person name="Dima B."/>
            <person name="Sanchez-Garcia M."/>
            <person name="Sanchez-Ramirez S."/>
            <person name="Szollosi G.J."/>
            <person name="Szarkandi J.G."/>
            <person name="Papp V."/>
            <person name="Albert L."/>
            <person name="Andreopoulos W."/>
            <person name="Angelini C."/>
            <person name="Antonin V."/>
            <person name="Barry K.W."/>
            <person name="Bougher N.L."/>
            <person name="Buchanan P."/>
            <person name="Buyck B."/>
            <person name="Bense V."/>
            <person name="Catcheside P."/>
            <person name="Chovatia M."/>
            <person name="Cooper J."/>
            <person name="Damon W."/>
            <person name="Desjardin D."/>
            <person name="Finy P."/>
            <person name="Geml J."/>
            <person name="Haridas S."/>
            <person name="Hughes K."/>
            <person name="Justo A."/>
            <person name="Karasinski D."/>
            <person name="Kautmanova I."/>
            <person name="Kiss B."/>
            <person name="Kocsube S."/>
            <person name="Kotiranta H."/>
            <person name="LaButti K.M."/>
            <person name="Lechner B.E."/>
            <person name="Liimatainen K."/>
            <person name="Lipzen A."/>
            <person name="Lukacs Z."/>
            <person name="Mihaltcheva S."/>
            <person name="Morgado L.N."/>
            <person name="Niskanen T."/>
            <person name="Noordeloos M.E."/>
            <person name="Ohm R.A."/>
            <person name="Ortiz-Santana B."/>
            <person name="Ovrebo C."/>
            <person name="Racz N."/>
            <person name="Riley R."/>
            <person name="Savchenko A."/>
            <person name="Shiryaev A."/>
            <person name="Soop K."/>
            <person name="Spirin V."/>
            <person name="Szebenyi C."/>
            <person name="Tomsovsky M."/>
            <person name="Tulloss R.E."/>
            <person name="Uehling J."/>
            <person name="Grigoriev I.V."/>
            <person name="Vagvolgyi C."/>
            <person name="Papp T."/>
            <person name="Martin F.M."/>
            <person name="Miettinen O."/>
            <person name="Hibbett D.S."/>
            <person name="Nagy L.G."/>
        </authorList>
    </citation>
    <scope>NUCLEOTIDE SEQUENCE [LARGE SCALE GENOMIC DNA]</scope>
    <source>
        <strain evidence="1 2">NL-1719</strain>
    </source>
</reference>